<feature type="binding site" evidence="13">
    <location>
        <position position="107"/>
    </location>
    <ligand>
        <name>NADPH</name>
        <dbReference type="ChEBI" id="CHEBI:57783"/>
    </ligand>
</feature>
<feature type="binding site" evidence="13">
    <location>
        <position position="136"/>
    </location>
    <ligand>
        <name>sn-glycerol 3-phosphate</name>
        <dbReference type="ChEBI" id="CHEBI:57597"/>
    </ligand>
</feature>
<feature type="binding site" evidence="13">
    <location>
        <position position="191"/>
    </location>
    <ligand>
        <name>sn-glycerol 3-phosphate</name>
        <dbReference type="ChEBI" id="CHEBI:57597"/>
    </ligand>
</feature>
<feature type="binding site" evidence="13">
    <location>
        <position position="279"/>
    </location>
    <ligand>
        <name>NADPH</name>
        <dbReference type="ChEBI" id="CHEBI:57783"/>
    </ligand>
</feature>
<feature type="binding site" evidence="13">
    <location>
        <position position="255"/>
    </location>
    <ligand>
        <name>sn-glycerol 3-phosphate</name>
        <dbReference type="ChEBI" id="CHEBI:57597"/>
    </ligand>
</feature>
<feature type="binding site" evidence="16">
    <location>
        <position position="255"/>
    </location>
    <ligand>
        <name>NAD(+)</name>
        <dbReference type="ChEBI" id="CHEBI:57540"/>
    </ligand>
</feature>
<dbReference type="InterPro" id="IPR008927">
    <property type="entry name" value="6-PGluconate_DH-like_C_sf"/>
</dbReference>
<feature type="binding site" evidence="13">
    <location>
        <position position="50"/>
    </location>
    <ligand>
        <name>NADPH</name>
        <dbReference type="ChEBI" id="CHEBI:57783"/>
    </ligand>
</feature>
<dbReference type="InterPro" id="IPR011128">
    <property type="entry name" value="G3P_DH_NAD-dep_N"/>
</dbReference>
<comment type="caution">
    <text evidence="13">Lacks conserved residue(s) required for the propagation of feature annotation.</text>
</comment>
<comment type="subcellular location">
    <subcellularLocation>
        <location evidence="13">Cytoplasm</location>
    </subcellularLocation>
</comment>
<feature type="domain" description="Glycerol-3-phosphate dehydrogenase NAD-dependent C-terminal" evidence="19">
    <location>
        <begin position="180"/>
        <end position="320"/>
    </location>
</feature>
<feature type="binding site" evidence="15">
    <location>
        <position position="107"/>
    </location>
    <ligand>
        <name>substrate</name>
    </ligand>
</feature>
<keyword evidence="7 13" id="KW-0594">Phospholipid biosynthesis</keyword>
<feature type="binding site" evidence="13">
    <location>
        <position position="256"/>
    </location>
    <ligand>
        <name>sn-glycerol 3-phosphate</name>
        <dbReference type="ChEBI" id="CHEBI:57597"/>
    </ligand>
</feature>
<feature type="binding site" evidence="13">
    <location>
        <position position="254"/>
    </location>
    <ligand>
        <name>sn-glycerol 3-phosphate</name>
        <dbReference type="ChEBI" id="CHEBI:57597"/>
    </ligand>
</feature>
<dbReference type="InterPro" id="IPR036291">
    <property type="entry name" value="NAD(P)-bd_dom_sf"/>
</dbReference>
<sequence length="335" mass="34970">MTNATAVIGAGSFGTSLAIQLARRGSTTLLWGRNADKLAAMQEARENAQYLPGCHFPVKLAATADLPGAVDAADDLLIATPSHALRATLEQLKPMLREGQGLIAACKGLEPNTGKLVHEVIEDVYGSSRPFGVLSGPTFAKELGIGLPTAVTIASADEAYAENFARLLHGDGFRAYWSEDLVGVEIGGAAKNVMAIGVGIADGLSLGANTRAALITRGLAEIMRLAIAMGGKAETLMGLAGMGDLVLTCTDNQSRNRRMGLLLAQNRSVDEAIAEIQQVVEGVKAAPEVLRLAQRYEVDMPITAAVHGVLIGRLSAVEAVNLLATRPARAEVVAD</sequence>
<dbReference type="Pfam" id="PF07479">
    <property type="entry name" value="NAD_Gly3P_dh_C"/>
    <property type="match status" value="1"/>
</dbReference>
<evidence type="ECO:0000256" key="2">
    <source>
        <dbReference type="ARBA" id="ARBA00022516"/>
    </source>
</evidence>
<organism evidence="20 21">
    <name type="scientific">Solimonas marina</name>
    <dbReference type="NCBI Taxonomy" id="2714601"/>
    <lineage>
        <taxon>Bacteria</taxon>
        <taxon>Pseudomonadati</taxon>
        <taxon>Pseudomonadota</taxon>
        <taxon>Gammaproteobacteria</taxon>
        <taxon>Nevskiales</taxon>
        <taxon>Nevskiaceae</taxon>
        <taxon>Solimonas</taxon>
    </lineage>
</organism>
<dbReference type="EMBL" id="JAAVXB010000001">
    <property type="protein sequence ID" value="NKF20697.1"/>
    <property type="molecule type" value="Genomic_DNA"/>
</dbReference>
<dbReference type="PANTHER" id="PTHR11728">
    <property type="entry name" value="GLYCEROL-3-PHOSPHATE DEHYDROGENASE"/>
    <property type="match status" value="1"/>
</dbReference>
<evidence type="ECO:0000256" key="17">
    <source>
        <dbReference type="RuleBase" id="RU000437"/>
    </source>
</evidence>
<feature type="binding site" evidence="16">
    <location>
        <position position="140"/>
    </location>
    <ligand>
        <name>NAD(+)</name>
        <dbReference type="ChEBI" id="CHEBI:57540"/>
    </ligand>
</feature>
<dbReference type="PANTHER" id="PTHR11728:SF1">
    <property type="entry name" value="GLYCEROL-3-PHOSPHATE DEHYDROGENASE [NAD(+)] 2, CHLOROPLASTIC"/>
    <property type="match status" value="1"/>
</dbReference>
<evidence type="ECO:0000256" key="14">
    <source>
        <dbReference type="PIRSR" id="PIRSR000114-1"/>
    </source>
</evidence>
<dbReference type="Gene3D" id="1.10.1040.10">
    <property type="entry name" value="N-(1-d-carboxylethyl)-l-norvaline Dehydrogenase, domain 2"/>
    <property type="match status" value="1"/>
</dbReference>
<evidence type="ECO:0000313" key="21">
    <source>
        <dbReference type="Proteomes" id="UP000653472"/>
    </source>
</evidence>
<feature type="domain" description="Glycerol-3-phosphate dehydrogenase NAD-dependent N-terminal" evidence="18">
    <location>
        <begin position="6"/>
        <end position="160"/>
    </location>
</feature>
<evidence type="ECO:0000256" key="4">
    <source>
        <dbReference type="ARBA" id="ARBA00023002"/>
    </source>
</evidence>
<dbReference type="SUPFAM" id="SSF51735">
    <property type="entry name" value="NAD(P)-binding Rossmann-fold domains"/>
    <property type="match status" value="1"/>
</dbReference>
<keyword evidence="6 13" id="KW-0443">Lipid metabolism</keyword>
<evidence type="ECO:0000256" key="16">
    <source>
        <dbReference type="PIRSR" id="PIRSR000114-3"/>
    </source>
</evidence>
<keyword evidence="21" id="KW-1185">Reference proteome</keyword>
<protein>
    <recommendedName>
        <fullName evidence="11 13">Glycerol-3-phosphate dehydrogenase [NAD(P)+]</fullName>
        <ecNumber evidence="10 13">1.1.1.94</ecNumber>
    </recommendedName>
    <alternativeName>
        <fullName evidence="13">NAD(P)(+)-dependent glycerol-3-phosphate dehydrogenase</fullName>
    </alternativeName>
    <alternativeName>
        <fullName evidence="12 13">NAD(P)H-dependent dihydroxyacetone-phosphate reductase</fullName>
    </alternativeName>
</protein>
<comment type="caution">
    <text evidence="20">The sequence shown here is derived from an EMBL/GenBank/DDBJ whole genome shotgun (WGS) entry which is preliminary data.</text>
</comment>
<feature type="binding site" evidence="13">
    <location>
        <position position="244"/>
    </location>
    <ligand>
        <name>sn-glycerol 3-phosphate</name>
        <dbReference type="ChEBI" id="CHEBI:57597"/>
    </ligand>
</feature>
<evidence type="ECO:0000256" key="13">
    <source>
        <dbReference type="HAMAP-Rule" id="MF_00394"/>
    </source>
</evidence>
<feature type="binding site" evidence="13">
    <location>
        <position position="12"/>
    </location>
    <ligand>
        <name>NADPH</name>
        <dbReference type="ChEBI" id="CHEBI:57783"/>
    </ligand>
</feature>
<comment type="pathway">
    <text evidence="13">Membrane lipid metabolism; glycerophospholipid metabolism.</text>
</comment>
<name>A0A969W580_9GAMM</name>
<evidence type="ECO:0000256" key="3">
    <source>
        <dbReference type="ARBA" id="ARBA00022857"/>
    </source>
</evidence>
<dbReference type="RefSeq" id="WP_168145966.1">
    <property type="nucleotide sequence ID" value="NZ_JAAVXB010000001.1"/>
</dbReference>
<keyword evidence="13" id="KW-0547">Nucleotide-binding</keyword>
<dbReference type="GO" id="GO:0051287">
    <property type="term" value="F:NAD binding"/>
    <property type="evidence" value="ECO:0007669"/>
    <property type="project" value="InterPro"/>
</dbReference>
<feature type="binding site" evidence="13">
    <location>
        <position position="138"/>
    </location>
    <ligand>
        <name>sn-glycerol 3-phosphate</name>
        <dbReference type="ChEBI" id="CHEBI:57597"/>
    </ligand>
</feature>
<accession>A0A969W580</accession>
<keyword evidence="5 13" id="KW-0520">NAD</keyword>
<feature type="binding site" evidence="13">
    <location>
        <position position="140"/>
    </location>
    <ligand>
        <name>NADPH</name>
        <dbReference type="ChEBI" id="CHEBI:57783"/>
    </ligand>
</feature>
<dbReference type="HAMAP" id="MF_00394">
    <property type="entry name" value="NAD_Glyc3P_dehydrog"/>
    <property type="match status" value="1"/>
</dbReference>
<evidence type="ECO:0000256" key="15">
    <source>
        <dbReference type="PIRSR" id="PIRSR000114-2"/>
    </source>
</evidence>
<evidence type="ECO:0000256" key="12">
    <source>
        <dbReference type="ARBA" id="ARBA00080511"/>
    </source>
</evidence>
<dbReference type="GO" id="GO:0047952">
    <property type="term" value="F:glycerol-3-phosphate dehydrogenase [NAD(P)+] activity"/>
    <property type="evidence" value="ECO:0007669"/>
    <property type="project" value="UniProtKB-UniRule"/>
</dbReference>
<dbReference type="AlphaFoldDB" id="A0A969W580"/>
<comment type="catalytic activity">
    <reaction evidence="13">
        <text>sn-glycerol 3-phosphate + NAD(+) = dihydroxyacetone phosphate + NADH + H(+)</text>
        <dbReference type="Rhea" id="RHEA:11092"/>
        <dbReference type="ChEBI" id="CHEBI:15378"/>
        <dbReference type="ChEBI" id="CHEBI:57540"/>
        <dbReference type="ChEBI" id="CHEBI:57597"/>
        <dbReference type="ChEBI" id="CHEBI:57642"/>
        <dbReference type="ChEBI" id="CHEBI:57945"/>
        <dbReference type="EC" id="1.1.1.94"/>
    </reaction>
</comment>
<dbReference type="GO" id="GO:0005829">
    <property type="term" value="C:cytosol"/>
    <property type="evidence" value="ECO:0007669"/>
    <property type="project" value="TreeGrafter"/>
</dbReference>
<feature type="binding site" evidence="13">
    <location>
        <position position="33"/>
    </location>
    <ligand>
        <name>NADPH</name>
        <dbReference type="ChEBI" id="CHEBI:57783"/>
    </ligand>
</feature>
<keyword evidence="3 13" id="KW-0521">NADP</keyword>
<comment type="catalytic activity">
    <reaction evidence="9">
        <text>sn-glycerol 3-phosphate + NADP(+) = dihydroxyacetone phosphate + NADPH + H(+)</text>
        <dbReference type="Rhea" id="RHEA:11096"/>
        <dbReference type="ChEBI" id="CHEBI:15378"/>
        <dbReference type="ChEBI" id="CHEBI:57597"/>
        <dbReference type="ChEBI" id="CHEBI:57642"/>
        <dbReference type="ChEBI" id="CHEBI:57783"/>
        <dbReference type="ChEBI" id="CHEBI:58349"/>
        <dbReference type="EC" id="1.1.1.94"/>
    </reaction>
    <physiologicalReaction direction="right-to-left" evidence="9">
        <dbReference type="Rhea" id="RHEA:11098"/>
    </physiologicalReaction>
</comment>
<evidence type="ECO:0000256" key="7">
    <source>
        <dbReference type="ARBA" id="ARBA00023209"/>
    </source>
</evidence>
<keyword evidence="13" id="KW-0963">Cytoplasm</keyword>
<evidence type="ECO:0000259" key="19">
    <source>
        <dbReference type="Pfam" id="PF07479"/>
    </source>
</evidence>
<feature type="binding site" evidence="13">
    <location>
        <position position="255"/>
    </location>
    <ligand>
        <name>NADPH</name>
        <dbReference type="ChEBI" id="CHEBI:57783"/>
    </ligand>
</feature>
<evidence type="ECO:0000313" key="20">
    <source>
        <dbReference type="EMBL" id="NKF20697.1"/>
    </source>
</evidence>
<dbReference type="NCBIfam" id="NF000942">
    <property type="entry name" value="PRK00094.1-4"/>
    <property type="match status" value="1"/>
</dbReference>
<proteinExistence type="inferred from homology"/>
<evidence type="ECO:0000256" key="5">
    <source>
        <dbReference type="ARBA" id="ARBA00023027"/>
    </source>
</evidence>
<keyword evidence="8 13" id="KW-1208">Phospholipid metabolism</keyword>
<dbReference type="InterPro" id="IPR013328">
    <property type="entry name" value="6PGD_dom2"/>
</dbReference>
<dbReference type="GO" id="GO:0046168">
    <property type="term" value="P:glycerol-3-phosphate catabolic process"/>
    <property type="evidence" value="ECO:0007669"/>
    <property type="project" value="InterPro"/>
</dbReference>
<evidence type="ECO:0000256" key="11">
    <source>
        <dbReference type="ARBA" id="ARBA00069372"/>
    </source>
</evidence>
<dbReference type="FunFam" id="3.40.50.720:FF:000019">
    <property type="entry name" value="Glycerol-3-phosphate dehydrogenase [NAD(P)+]"/>
    <property type="match status" value="1"/>
</dbReference>
<dbReference type="PRINTS" id="PR00077">
    <property type="entry name" value="GPDHDRGNASE"/>
</dbReference>
<feature type="binding site" evidence="16">
    <location>
        <begin position="9"/>
        <end position="14"/>
    </location>
    <ligand>
        <name>NAD(+)</name>
        <dbReference type="ChEBI" id="CHEBI:57540"/>
    </ligand>
</feature>
<dbReference type="FunFam" id="1.10.1040.10:FF:000001">
    <property type="entry name" value="Glycerol-3-phosphate dehydrogenase [NAD(P)+]"/>
    <property type="match status" value="1"/>
</dbReference>
<dbReference type="SUPFAM" id="SSF48179">
    <property type="entry name" value="6-phosphogluconate dehydrogenase C-terminal domain-like"/>
    <property type="match status" value="1"/>
</dbReference>
<evidence type="ECO:0000256" key="10">
    <source>
        <dbReference type="ARBA" id="ARBA00066687"/>
    </source>
</evidence>
<comment type="similarity">
    <text evidence="1 13 17">Belongs to the NAD-dependent glycerol-3-phosphate dehydrogenase family.</text>
</comment>
<feature type="binding site" evidence="13">
    <location>
        <position position="281"/>
    </location>
    <ligand>
        <name>NADPH</name>
        <dbReference type="ChEBI" id="CHEBI:57783"/>
    </ligand>
</feature>
<dbReference type="PROSITE" id="PS00957">
    <property type="entry name" value="NAD_G3PDH"/>
    <property type="match status" value="1"/>
</dbReference>
<dbReference type="GO" id="GO:0046167">
    <property type="term" value="P:glycerol-3-phosphate biosynthetic process"/>
    <property type="evidence" value="ECO:0007669"/>
    <property type="project" value="UniProtKB-UniRule"/>
</dbReference>
<keyword evidence="4 13" id="KW-0560">Oxidoreductase</keyword>
<reference evidence="20" key="1">
    <citation type="submission" date="2020-03" db="EMBL/GenBank/DDBJ databases">
        <title>Solimonas marina sp. nov., isolated from deep seawater of the Pacific Ocean.</title>
        <authorList>
            <person name="Liu X."/>
            <person name="Lai Q."/>
            <person name="Sun F."/>
            <person name="Gai Y."/>
            <person name="Li G."/>
            <person name="Shao Z."/>
        </authorList>
    </citation>
    <scope>NUCLEOTIDE SEQUENCE</scope>
    <source>
        <strain evidence="20">C16B3</strain>
    </source>
</reference>
<dbReference type="InterPro" id="IPR006109">
    <property type="entry name" value="G3P_DH_NAD-dep_C"/>
</dbReference>
<dbReference type="InterPro" id="IPR006168">
    <property type="entry name" value="G3P_DH_NAD-dep"/>
</dbReference>
<dbReference type="EC" id="1.1.1.94" evidence="10 13"/>
<feature type="binding site" evidence="15">
    <location>
        <begin position="255"/>
        <end position="256"/>
    </location>
    <ligand>
        <name>substrate</name>
    </ligand>
</feature>
<keyword evidence="2 13" id="KW-0444">Lipid biosynthesis</keyword>
<dbReference type="GO" id="GO:0005975">
    <property type="term" value="P:carbohydrate metabolic process"/>
    <property type="evidence" value="ECO:0007669"/>
    <property type="project" value="InterPro"/>
</dbReference>
<gene>
    <name evidence="13" type="primary">gpsA</name>
    <name evidence="20" type="ORF">G7Y82_00110</name>
</gene>
<evidence type="ECO:0000256" key="1">
    <source>
        <dbReference type="ARBA" id="ARBA00011009"/>
    </source>
</evidence>
<dbReference type="Pfam" id="PF01210">
    <property type="entry name" value="NAD_Gly3P_dh_N"/>
    <property type="match status" value="1"/>
</dbReference>
<feature type="binding site" evidence="13">
    <location>
        <position position="13"/>
    </location>
    <ligand>
        <name>NADPH</name>
        <dbReference type="ChEBI" id="CHEBI:57783"/>
    </ligand>
</feature>
<dbReference type="Proteomes" id="UP000653472">
    <property type="component" value="Unassembled WGS sequence"/>
</dbReference>
<dbReference type="GO" id="GO:0046474">
    <property type="term" value="P:glycerophospholipid biosynthetic process"/>
    <property type="evidence" value="ECO:0007669"/>
    <property type="project" value="TreeGrafter"/>
</dbReference>
<feature type="active site" description="Proton acceptor" evidence="13 14">
    <location>
        <position position="191"/>
    </location>
</feature>
<dbReference type="Gene3D" id="3.40.50.720">
    <property type="entry name" value="NAD(P)-binding Rossmann-like Domain"/>
    <property type="match status" value="1"/>
</dbReference>
<evidence type="ECO:0000259" key="18">
    <source>
        <dbReference type="Pfam" id="PF01210"/>
    </source>
</evidence>
<evidence type="ECO:0000256" key="6">
    <source>
        <dbReference type="ARBA" id="ARBA00023098"/>
    </source>
</evidence>
<dbReference type="PIRSF" id="PIRSF000114">
    <property type="entry name" value="Glycerol-3-P_dh"/>
    <property type="match status" value="1"/>
</dbReference>
<dbReference type="NCBIfam" id="NF000940">
    <property type="entry name" value="PRK00094.1-2"/>
    <property type="match status" value="1"/>
</dbReference>
<feature type="binding site" evidence="13">
    <location>
        <position position="107"/>
    </location>
    <ligand>
        <name>sn-glycerol 3-phosphate</name>
        <dbReference type="ChEBI" id="CHEBI:57597"/>
    </ligand>
</feature>
<evidence type="ECO:0000256" key="8">
    <source>
        <dbReference type="ARBA" id="ARBA00023264"/>
    </source>
</evidence>
<evidence type="ECO:0000256" key="9">
    <source>
        <dbReference type="ARBA" id="ARBA00052716"/>
    </source>
</evidence>
<comment type="function">
    <text evidence="13">Catalyzes the reduction of the glycolytic intermediate dihydroxyacetone phosphate (DHAP) to sn-glycerol 3-phosphate (G3P), the key precursor for phospholipid synthesis.</text>
</comment>